<evidence type="ECO:0000256" key="9">
    <source>
        <dbReference type="RuleBase" id="RU003814"/>
    </source>
</evidence>
<keyword evidence="5" id="KW-0648">Protein biosynthesis</keyword>
<dbReference type="GO" id="GO:0005829">
    <property type="term" value="C:cytosol"/>
    <property type="evidence" value="ECO:0007669"/>
    <property type="project" value="UniProtKB-SubCell"/>
</dbReference>
<evidence type="ECO:0000313" key="12">
    <source>
        <dbReference type="Proteomes" id="UP001210925"/>
    </source>
</evidence>
<evidence type="ECO:0000256" key="3">
    <source>
        <dbReference type="ARBA" id="ARBA00022490"/>
    </source>
</evidence>
<dbReference type="GO" id="GO:0003743">
    <property type="term" value="F:translation initiation factor activity"/>
    <property type="evidence" value="ECO:0007669"/>
    <property type="project" value="UniProtKB-KW"/>
</dbReference>
<dbReference type="PANTHER" id="PTHR10233">
    <property type="entry name" value="TRANSLATION INITIATION FACTOR EIF-2B"/>
    <property type="match status" value="1"/>
</dbReference>
<dbReference type="InterPro" id="IPR042529">
    <property type="entry name" value="IF_2B-like_C"/>
</dbReference>
<comment type="caution">
    <text evidence="11">The sequence shown here is derived from an EMBL/GenBank/DDBJ whole genome shotgun (WGS) entry which is preliminary data.</text>
</comment>
<comment type="similarity">
    <text evidence="2 9">Belongs to the eIF-2B alpha/beta/delta subunits family.</text>
</comment>
<evidence type="ECO:0000256" key="5">
    <source>
        <dbReference type="ARBA" id="ARBA00022917"/>
    </source>
</evidence>
<evidence type="ECO:0000256" key="2">
    <source>
        <dbReference type="ARBA" id="ARBA00007251"/>
    </source>
</evidence>
<dbReference type="InterPro" id="IPR000649">
    <property type="entry name" value="IF-2B-related"/>
</dbReference>
<name>A0AAD5Y8J1_9FUNG</name>
<dbReference type="PANTHER" id="PTHR10233:SF14">
    <property type="entry name" value="TRANSLATION INITIATION FACTOR EIF-2B SUBUNIT DELTA"/>
    <property type="match status" value="1"/>
</dbReference>
<dbReference type="EMBL" id="JADGKB010000033">
    <property type="protein sequence ID" value="KAJ3257930.1"/>
    <property type="molecule type" value="Genomic_DNA"/>
</dbReference>
<dbReference type="Proteomes" id="UP001210925">
    <property type="component" value="Unassembled WGS sequence"/>
</dbReference>
<dbReference type="InterPro" id="IPR037171">
    <property type="entry name" value="NagB/RpiA_transferase-like"/>
</dbReference>
<keyword evidence="3" id="KW-0963">Cytoplasm</keyword>
<accession>A0AAD5Y8J1</accession>
<proteinExistence type="inferred from homology"/>
<evidence type="ECO:0000256" key="8">
    <source>
        <dbReference type="ARBA" id="ARBA00046432"/>
    </source>
</evidence>
<sequence>MNDKVIKNKETNPRKIVGFEPANDFDNSQIETMFAMDEELPKSVQNKTSNQDLLASNQAMGAPVNINIYHQPATSPLYINRAISKRPSISTSIGSPSDKSMSYVEKLFPHNNRTNSSLSVEEESVASTNSQDQKAKRVQKKPSGENQKPPAAPKGDNPNAPKSQKNMTKAERRALQEEQRAAKAARVAAGLPAKAPQQKSKPKYGSSPPKILSEQSLPSSAYRGAPPNKKQMKKLQSNEEKNQKSVTLFSHLTPYEDDINALIEKYPKIHPAVISLGVQYANGTIVGGNARCMAMLLAFSKVISDYQTPPDSTLSRHLITYISKQIDFISNTRSLAASMKTAIRFLKHLIPKYGDDYPDEDAKKKLCDSINEFIDTRINFAQNAIVLNTLDRKKIKNGDVIMTFASGLDFKVIVADSRPKLEGRETVVELSRAGIKCTYILSNAVPSLMKEVTKVIVGASSVLSNGDVMARVGTSIVCMAAYDARVPVMVLCEVYKFSDNVRLDSFVWNELGIYFLMLGNPDDLIDISNRAPHCCLPKCIPVADLKLTGYTPGELQNWKEIDKLKLLNLSYDITPSKFVTMVVCELGQIPSTLVLSVLRNQIIAAQ</sequence>
<feature type="compositionally biased region" description="Basic and acidic residues" evidence="10">
    <location>
        <begin position="168"/>
        <end position="181"/>
    </location>
</feature>
<evidence type="ECO:0000256" key="7">
    <source>
        <dbReference type="ARBA" id="ARBA00044356"/>
    </source>
</evidence>
<protein>
    <recommendedName>
        <fullName evidence="6">Translation initiation factor eIF2B subunit delta</fullName>
    </recommendedName>
    <alternativeName>
        <fullName evidence="7">eIF2B GDP-GTP exchange factor subunit delta</fullName>
    </alternativeName>
</protein>
<evidence type="ECO:0000256" key="1">
    <source>
        <dbReference type="ARBA" id="ARBA00004514"/>
    </source>
</evidence>
<reference evidence="11" key="1">
    <citation type="submission" date="2020-05" db="EMBL/GenBank/DDBJ databases">
        <title>Phylogenomic resolution of chytrid fungi.</title>
        <authorList>
            <person name="Stajich J.E."/>
            <person name="Amses K."/>
            <person name="Simmons R."/>
            <person name="Seto K."/>
            <person name="Myers J."/>
            <person name="Bonds A."/>
            <person name="Quandt C.A."/>
            <person name="Barry K."/>
            <person name="Liu P."/>
            <person name="Grigoriev I."/>
            <person name="Longcore J.E."/>
            <person name="James T.Y."/>
        </authorList>
    </citation>
    <scope>NUCLEOTIDE SEQUENCE</scope>
    <source>
        <strain evidence="11">PLAUS21</strain>
    </source>
</reference>
<gene>
    <name evidence="11" type="primary">EIF2B4</name>
    <name evidence="11" type="ORF">HK103_004221</name>
</gene>
<evidence type="ECO:0000256" key="4">
    <source>
        <dbReference type="ARBA" id="ARBA00022540"/>
    </source>
</evidence>
<dbReference type="AlphaFoldDB" id="A0AAD5Y8J1"/>
<dbReference type="Pfam" id="PF01008">
    <property type="entry name" value="IF-2B"/>
    <property type="match status" value="1"/>
</dbReference>
<evidence type="ECO:0000256" key="10">
    <source>
        <dbReference type="SAM" id="MobiDB-lite"/>
    </source>
</evidence>
<evidence type="ECO:0000313" key="11">
    <source>
        <dbReference type="EMBL" id="KAJ3257930.1"/>
    </source>
</evidence>
<feature type="compositionally biased region" description="Low complexity" evidence="10">
    <location>
        <begin position="182"/>
        <end position="210"/>
    </location>
</feature>
<organism evidence="11 12">
    <name type="scientific">Boothiomyces macroporosus</name>
    <dbReference type="NCBI Taxonomy" id="261099"/>
    <lineage>
        <taxon>Eukaryota</taxon>
        <taxon>Fungi</taxon>
        <taxon>Fungi incertae sedis</taxon>
        <taxon>Chytridiomycota</taxon>
        <taxon>Chytridiomycota incertae sedis</taxon>
        <taxon>Chytridiomycetes</taxon>
        <taxon>Rhizophydiales</taxon>
        <taxon>Terramycetaceae</taxon>
        <taxon>Boothiomyces</taxon>
    </lineage>
</organism>
<dbReference type="Gene3D" id="3.40.50.10470">
    <property type="entry name" value="Translation initiation factor eif-2b, domain 2"/>
    <property type="match status" value="1"/>
</dbReference>
<dbReference type="SUPFAM" id="SSF100950">
    <property type="entry name" value="NagB/RpiA/CoA transferase-like"/>
    <property type="match status" value="1"/>
</dbReference>
<keyword evidence="12" id="KW-1185">Reference proteome</keyword>
<feature type="region of interest" description="Disordered" evidence="10">
    <location>
        <begin position="111"/>
        <end position="243"/>
    </location>
</feature>
<comment type="subunit">
    <text evidence="8">Component of the translation initiation factor 2B (eIF2B) complex which is a heterodecamer of two sets of five different subunits: alpha, beta, gamma, delta and epsilon. Subunits alpha, beta and delta comprise a regulatory subcomplex and subunits epsilon and gamma comprise a catalytic subcomplex. Within the complex, the hexameric regulatory complex resides at the center, with the two heterodimeric catalytic subcomplexes bound on opposite sides.</text>
</comment>
<evidence type="ECO:0000256" key="6">
    <source>
        <dbReference type="ARBA" id="ARBA00044147"/>
    </source>
</evidence>
<comment type="subcellular location">
    <subcellularLocation>
        <location evidence="1">Cytoplasm</location>
        <location evidence="1">Cytosol</location>
    </subcellularLocation>
</comment>
<keyword evidence="4 11" id="KW-0396">Initiation factor</keyword>